<keyword evidence="2" id="KW-1185">Reference proteome</keyword>
<dbReference type="OrthoDB" id="9790710at2"/>
<comment type="caution">
    <text evidence="1">The sequence shown here is derived from an EMBL/GenBank/DDBJ whole genome shotgun (WGS) entry which is preliminary data.</text>
</comment>
<dbReference type="AlphaFoldDB" id="A0A502C3P2"/>
<accession>A0A502C3P2</accession>
<organism evidence="1 2">
    <name type="scientific">Sphingomonas oligophenolica</name>
    <dbReference type="NCBI Taxonomy" id="301154"/>
    <lineage>
        <taxon>Bacteria</taxon>
        <taxon>Pseudomonadati</taxon>
        <taxon>Pseudomonadota</taxon>
        <taxon>Alphaproteobacteria</taxon>
        <taxon>Sphingomonadales</taxon>
        <taxon>Sphingomonadaceae</taxon>
        <taxon>Sphingomonas</taxon>
    </lineage>
</organism>
<dbReference type="RefSeq" id="WP_140872676.1">
    <property type="nucleotide sequence ID" value="NZ_RCZK01000017.1"/>
</dbReference>
<keyword evidence="1" id="KW-0808">Transferase</keyword>
<dbReference type="Gene3D" id="3.40.50.2000">
    <property type="entry name" value="Glycogen Phosphorylase B"/>
    <property type="match status" value="2"/>
</dbReference>
<dbReference type="EMBL" id="RCZK01000017">
    <property type="protein sequence ID" value="TPG08135.1"/>
    <property type="molecule type" value="Genomic_DNA"/>
</dbReference>
<dbReference type="PANTHER" id="PTHR12526">
    <property type="entry name" value="GLYCOSYLTRANSFERASE"/>
    <property type="match status" value="1"/>
</dbReference>
<dbReference type="Proteomes" id="UP000318413">
    <property type="component" value="Unassembled WGS sequence"/>
</dbReference>
<name>A0A502C3P2_9SPHN</name>
<proteinExistence type="predicted"/>
<protein>
    <submittedName>
        <fullName evidence="1">Glycosyltransferase</fullName>
    </submittedName>
</protein>
<dbReference type="CDD" id="cd03801">
    <property type="entry name" value="GT4_PimA-like"/>
    <property type="match status" value="1"/>
</dbReference>
<dbReference type="Pfam" id="PF13692">
    <property type="entry name" value="Glyco_trans_1_4"/>
    <property type="match status" value="1"/>
</dbReference>
<gene>
    <name evidence="1" type="ORF">EAH84_14280</name>
</gene>
<evidence type="ECO:0000313" key="2">
    <source>
        <dbReference type="Proteomes" id="UP000318413"/>
    </source>
</evidence>
<evidence type="ECO:0000313" key="1">
    <source>
        <dbReference type="EMBL" id="TPG08135.1"/>
    </source>
</evidence>
<reference evidence="1 2" key="1">
    <citation type="journal article" date="2019" name="Environ. Microbiol.">
        <title>Species interactions and distinct microbial communities in high Arctic permafrost affected cryosols are associated with the CH4 and CO2 gas fluxes.</title>
        <authorList>
            <person name="Altshuler I."/>
            <person name="Hamel J."/>
            <person name="Turney S."/>
            <person name="Magnuson E."/>
            <person name="Levesque R."/>
            <person name="Greer C."/>
            <person name="Whyte L.G."/>
        </authorList>
    </citation>
    <scope>NUCLEOTIDE SEQUENCE [LARGE SCALE GENOMIC DNA]</scope>
    <source>
        <strain evidence="1 2">S5.1</strain>
    </source>
</reference>
<dbReference type="SUPFAM" id="SSF53756">
    <property type="entry name" value="UDP-Glycosyltransferase/glycogen phosphorylase"/>
    <property type="match status" value="1"/>
</dbReference>
<sequence length="378" mass="40535">MDNKRAISLAGRHIALFTRYGGAGPSSRLRFYQYKAALEAAGAHVVVEPFFDDRYVEGLFATGKRSRAAIAKGFLRRAAAVARGGHDLIWVEKEVFPFLPGVFERVFHGRGIPYVVDYDDAIFHSYDLAESRIVRTMLGRKLDPLLAGAALITAGNSYLADYARAHGATRILTVPTVVDTAHYPATPPLDDGEIRVGWIGTPGNASYLKPVIEALNRIGDRLPVRLLTIGAGEFPTLAVPHERYEWSAKTESALLSRIDIGVMPLVDSPWERGKCGFKLIQYMAAGRPVIASPVGVNAAIVTPDVGLLATSVYDWADRIAQLAEDASARAAMGAAGRRAVAEHYSLDALAPVIVGAFADLLGSAGDPRTIIAMPGAAS</sequence>
<dbReference type="PANTHER" id="PTHR12526:SF600">
    <property type="entry name" value="GLYCOSYL TRANSFERASE GROUP 1"/>
    <property type="match status" value="1"/>
</dbReference>
<dbReference type="GO" id="GO:0016757">
    <property type="term" value="F:glycosyltransferase activity"/>
    <property type="evidence" value="ECO:0007669"/>
    <property type="project" value="TreeGrafter"/>
</dbReference>